<proteinExistence type="predicted"/>
<dbReference type="Pfam" id="PF13671">
    <property type="entry name" value="AAA_33"/>
    <property type="match status" value="1"/>
</dbReference>
<dbReference type="InterPro" id="IPR029052">
    <property type="entry name" value="Metallo-depent_PP-like"/>
</dbReference>
<protein>
    <submittedName>
        <fullName evidence="3">Kinase</fullName>
    </submittedName>
</protein>
<dbReference type="RefSeq" id="WP_209861294.1">
    <property type="nucleotide sequence ID" value="NZ_JAGGLD010000002.1"/>
</dbReference>
<dbReference type="Gene3D" id="3.30.470.30">
    <property type="entry name" value="DNA ligase/mRNA capping enzyme"/>
    <property type="match status" value="2"/>
</dbReference>
<dbReference type="InterPro" id="IPR032380">
    <property type="entry name" value="PNKP_ligase_dom"/>
</dbReference>
<sequence>MEIITKVHTIFMLIGSTECGKTTFAKEVLMPQLAFRDADTSMRSNVQYLSSDQIRQDLLGFEYDKYDQVMLEASEQAFHILFERLKMATRFPVHAEFIVVDTTGLSDEFRSQVRNVAHMHNYNVEVILFDYRNREDYYASDRSKKLITSHLQRLKKDVLGSLSREGYTKIHRIRAKDFYDVPEGKRNANYKVVIENLDEYLSTILPHNSKYIIVGDVHECIDDLQGLLRSYGFIIEDHKLEATDRVRDTKIILAGDWIDKGQHTKEIIEFIYENQQHFLLVIGNHENFVYKYMKGEVSGVDAELLDHYFNSTQVLANDDALLEKFNHLYLNSKPFYKYQGSSSSSYYVTHAPCQNKYIGKLDSHSARHQRNFRINHEESVEGQLGFLKEEAVKNHPYHIFGHIAAKHAFRIHNKIHIDTGSVLGNSLSSVMITYKPIVRSYKSVEGRMNEKLPALFHEQRKVTLQELGDEELRRLHYVSKNQVNFISGTMSPADKDEDTHELESLKQGLNYFAQRGVNQVVLQPKYMGSRANLYLHKDRDQCFAVSRNGYKITHIDLHEIYTKLLHRFGEYMEQNKVSMLILDGELLPWKALGEGLIEKQFKPIEKALESEFQFLQQQGFDQALGKLMADYEASDFERDQFHTNKSALHEKYGSYVYQNYKHLHDIIQKYVPLEEHVAAYETYKKQLDIYAEDGELEYKPFNILKMIYEHGEERIPNEPTSELCHILMEDEWMKLDLTEEESYAQAAEYFSKLTVDQHMEGVVIKPEVVNLKTVPYMKVRNPEYLSIIYGYDYRLPHKYTKLLKQKNIQSKLRTSLNEYRLGQQMLAVKWEDISPEHTAYKEVVANLLFEVSREKEIDPRL</sequence>
<evidence type="ECO:0000313" key="3">
    <source>
        <dbReference type="EMBL" id="MBP2000823.1"/>
    </source>
</evidence>
<dbReference type="SUPFAM" id="SSF56300">
    <property type="entry name" value="Metallo-dependent phosphatases"/>
    <property type="match status" value="1"/>
</dbReference>
<keyword evidence="3" id="KW-0808">Transferase</keyword>
<dbReference type="InterPro" id="IPR050126">
    <property type="entry name" value="Ap4A_hydrolase"/>
</dbReference>
<dbReference type="InterPro" id="IPR027417">
    <property type="entry name" value="P-loop_NTPase"/>
</dbReference>
<dbReference type="Gene3D" id="3.40.50.300">
    <property type="entry name" value="P-loop containing nucleotide triphosphate hydrolases"/>
    <property type="match status" value="1"/>
</dbReference>
<dbReference type="SUPFAM" id="SSF52540">
    <property type="entry name" value="P-loop containing nucleoside triphosphate hydrolases"/>
    <property type="match status" value="1"/>
</dbReference>
<reference evidence="3 4" key="1">
    <citation type="submission" date="2021-03" db="EMBL/GenBank/DDBJ databases">
        <title>Genomic Encyclopedia of Type Strains, Phase IV (KMG-IV): sequencing the most valuable type-strain genomes for metagenomic binning, comparative biology and taxonomic classification.</title>
        <authorList>
            <person name="Goeker M."/>
        </authorList>
    </citation>
    <scope>NUCLEOTIDE SEQUENCE [LARGE SCALE GENOMIC DNA]</scope>
    <source>
        <strain evidence="3 4">DSM 26806</strain>
    </source>
</reference>
<dbReference type="Gene3D" id="3.60.21.10">
    <property type="match status" value="1"/>
</dbReference>
<dbReference type="InterPro" id="IPR004843">
    <property type="entry name" value="Calcineurin-like_PHP"/>
</dbReference>
<evidence type="ECO:0000259" key="1">
    <source>
        <dbReference type="Pfam" id="PF00149"/>
    </source>
</evidence>
<accession>A0ABS4JGH6</accession>
<dbReference type="PANTHER" id="PTHR42850:SF4">
    <property type="entry name" value="ZINC-DEPENDENT ENDOPOLYPHOSPHATASE"/>
    <property type="match status" value="1"/>
</dbReference>
<organism evidence="3 4">
    <name type="scientific">Paenibacillus shirakamiensis</name>
    <dbReference type="NCBI Taxonomy" id="1265935"/>
    <lineage>
        <taxon>Bacteria</taxon>
        <taxon>Bacillati</taxon>
        <taxon>Bacillota</taxon>
        <taxon>Bacilli</taxon>
        <taxon>Bacillales</taxon>
        <taxon>Paenibacillaceae</taxon>
        <taxon>Paenibacillus</taxon>
    </lineage>
</organism>
<feature type="domain" description="Polynucleotide kinase-phosphatase ligase" evidence="2">
    <location>
        <begin position="479"/>
        <end position="828"/>
    </location>
</feature>
<gene>
    <name evidence="3" type="ORF">J2Z69_001854</name>
</gene>
<keyword evidence="4" id="KW-1185">Reference proteome</keyword>
<dbReference type="EMBL" id="JAGGLD010000002">
    <property type="protein sequence ID" value="MBP2000823.1"/>
    <property type="molecule type" value="Genomic_DNA"/>
</dbReference>
<comment type="caution">
    <text evidence="3">The sequence shown here is derived from an EMBL/GenBank/DDBJ whole genome shotgun (WGS) entry which is preliminary data.</text>
</comment>
<evidence type="ECO:0000313" key="4">
    <source>
        <dbReference type="Proteomes" id="UP001519288"/>
    </source>
</evidence>
<name>A0ABS4JGH6_9BACL</name>
<evidence type="ECO:0000259" key="2">
    <source>
        <dbReference type="Pfam" id="PF16542"/>
    </source>
</evidence>
<dbReference type="GO" id="GO:0016301">
    <property type="term" value="F:kinase activity"/>
    <property type="evidence" value="ECO:0007669"/>
    <property type="project" value="UniProtKB-KW"/>
</dbReference>
<dbReference type="Pfam" id="PF00149">
    <property type="entry name" value="Metallophos"/>
    <property type="match status" value="1"/>
</dbReference>
<keyword evidence="3" id="KW-0418">Kinase</keyword>
<dbReference type="PANTHER" id="PTHR42850">
    <property type="entry name" value="METALLOPHOSPHOESTERASE"/>
    <property type="match status" value="1"/>
</dbReference>
<dbReference type="Proteomes" id="UP001519288">
    <property type="component" value="Unassembled WGS sequence"/>
</dbReference>
<dbReference type="Pfam" id="PF16542">
    <property type="entry name" value="PNKP_ligase"/>
    <property type="match status" value="1"/>
</dbReference>
<dbReference type="SUPFAM" id="SSF56091">
    <property type="entry name" value="DNA ligase/mRNA capping enzyme, catalytic domain"/>
    <property type="match status" value="1"/>
</dbReference>
<feature type="domain" description="Calcineurin-like phosphoesterase" evidence="1">
    <location>
        <begin position="210"/>
        <end position="400"/>
    </location>
</feature>